<evidence type="ECO:0000313" key="2">
    <source>
        <dbReference type="EMBL" id="EKU95640.1"/>
    </source>
</evidence>
<dbReference type="PATRIC" id="fig|883066.3.peg.448"/>
<comment type="caution">
    <text evidence="2">The sequence shown here is derived from an EMBL/GenBank/DDBJ whole genome shotgun (WGS) entry which is preliminary data.</text>
</comment>
<dbReference type="EMBL" id="AGWL01000002">
    <property type="protein sequence ID" value="EKU95640.1"/>
    <property type="molecule type" value="Genomic_DNA"/>
</dbReference>
<sequence>MSILPIHPSTTPRQASGTPRQALSGPDGRARAHAAKKRIAELPVAPPKAQTGPIPAPAPAGKVKTGKLPLGAPPLTTWQRPWDRIAISATPHKETWRPVLMSLREQLPASAPPPQRIAGTVLIYAIEILLGRRPLAHLRN</sequence>
<evidence type="ECO:0000256" key="1">
    <source>
        <dbReference type="SAM" id="MobiDB-lite"/>
    </source>
</evidence>
<keyword evidence="3" id="KW-1185">Reference proteome</keyword>
<organism evidence="2 3">
    <name type="scientific">Actinobaculum massiliense ACS-171-V-Col2</name>
    <dbReference type="NCBI Taxonomy" id="883066"/>
    <lineage>
        <taxon>Bacteria</taxon>
        <taxon>Bacillati</taxon>
        <taxon>Actinomycetota</taxon>
        <taxon>Actinomycetes</taxon>
        <taxon>Actinomycetales</taxon>
        <taxon>Actinomycetaceae</taxon>
        <taxon>Actinobaculum</taxon>
    </lineage>
</organism>
<feature type="region of interest" description="Disordered" evidence="1">
    <location>
        <begin position="1"/>
        <end position="75"/>
    </location>
</feature>
<dbReference type="HOGENOM" id="CLU_1830837_0_0_11"/>
<feature type="compositionally biased region" description="Polar residues" evidence="1">
    <location>
        <begin position="8"/>
        <end position="21"/>
    </location>
</feature>
<proteinExistence type="predicted"/>
<protein>
    <submittedName>
        <fullName evidence="2">Uncharacterized protein</fullName>
    </submittedName>
</protein>
<gene>
    <name evidence="2" type="ORF">HMPREF9233_00427</name>
</gene>
<dbReference type="Proteomes" id="UP000009888">
    <property type="component" value="Unassembled WGS sequence"/>
</dbReference>
<dbReference type="STRING" id="202789.GCA_001457435_01708"/>
<reference evidence="2 3" key="1">
    <citation type="submission" date="2012-09" db="EMBL/GenBank/DDBJ databases">
        <title>The Genome Sequence of Actinobaculum massiliae ACS-171-V-COL2.</title>
        <authorList>
            <consortium name="The Broad Institute Genome Sequencing Platform"/>
            <person name="Earl A."/>
            <person name="Ward D."/>
            <person name="Feldgarden M."/>
            <person name="Gevers D."/>
            <person name="Saerens B."/>
            <person name="Vaneechoutte M."/>
            <person name="Walker B."/>
            <person name="Young S.K."/>
            <person name="Zeng Q."/>
            <person name="Gargeya S."/>
            <person name="Fitzgerald M."/>
            <person name="Haas B."/>
            <person name="Abouelleil A."/>
            <person name="Alvarado L."/>
            <person name="Arachchi H.M."/>
            <person name="Berlin A."/>
            <person name="Chapman S.B."/>
            <person name="Goldberg J."/>
            <person name="Griggs A."/>
            <person name="Gujja S."/>
            <person name="Hansen M."/>
            <person name="Howarth C."/>
            <person name="Imamovic A."/>
            <person name="Larimer J."/>
            <person name="McCowen C."/>
            <person name="Montmayeur A."/>
            <person name="Murphy C."/>
            <person name="Neiman D."/>
            <person name="Pearson M."/>
            <person name="Priest M."/>
            <person name="Roberts A."/>
            <person name="Saif S."/>
            <person name="Shea T."/>
            <person name="Sisk P."/>
            <person name="Sykes S."/>
            <person name="Wortman J."/>
            <person name="Nusbaum C."/>
            <person name="Birren B."/>
        </authorList>
    </citation>
    <scope>NUCLEOTIDE SEQUENCE [LARGE SCALE GENOMIC DNA]</scope>
    <source>
        <strain evidence="3">ACS-171-V-Col2</strain>
    </source>
</reference>
<accession>K9F2D6</accession>
<dbReference type="RefSeq" id="WP_007000645.1">
    <property type="nucleotide sequence ID" value="NZ_JH992955.1"/>
</dbReference>
<evidence type="ECO:0000313" key="3">
    <source>
        <dbReference type="Proteomes" id="UP000009888"/>
    </source>
</evidence>
<dbReference type="AlphaFoldDB" id="K9F2D6"/>
<name>K9F2D6_9ACTO</name>